<evidence type="ECO:0000313" key="6">
    <source>
        <dbReference type="EMBL" id="QQO82920.1"/>
    </source>
</evidence>
<proteinExistence type="predicted"/>
<dbReference type="InterPro" id="IPR006665">
    <property type="entry name" value="OmpA-like"/>
</dbReference>
<dbReference type="Gene3D" id="4.10.1080.10">
    <property type="entry name" value="TSP type-3 repeat"/>
    <property type="match status" value="1"/>
</dbReference>
<dbReference type="SUPFAM" id="SSF103088">
    <property type="entry name" value="OmpA-like"/>
    <property type="match status" value="1"/>
</dbReference>
<evidence type="ECO:0000256" key="4">
    <source>
        <dbReference type="SAM" id="SignalP"/>
    </source>
</evidence>
<reference evidence="6" key="1">
    <citation type="submission" date="2018-09" db="EMBL/GenBank/DDBJ databases">
        <title>Genome sequencing and analysis.</title>
        <authorList>
            <person name="Huang Y.-T."/>
        </authorList>
    </citation>
    <scope>NUCLEOTIDE SEQUENCE</scope>
    <source>
        <strain evidence="6">HIDE</strain>
    </source>
</reference>
<dbReference type="InterPro" id="IPR036737">
    <property type="entry name" value="OmpA-like_sf"/>
</dbReference>
<dbReference type="Gene3D" id="3.30.1330.60">
    <property type="entry name" value="OmpA-like domain"/>
    <property type="match status" value="1"/>
</dbReference>
<organism evidence="6">
    <name type="scientific">Shewanella algae</name>
    <dbReference type="NCBI Taxonomy" id="38313"/>
    <lineage>
        <taxon>Bacteria</taxon>
        <taxon>Pseudomonadati</taxon>
        <taxon>Pseudomonadota</taxon>
        <taxon>Gammaproteobacteria</taxon>
        <taxon>Alteromonadales</taxon>
        <taxon>Shewanellaceae</taxon>
        <taxon>Shewanella</taxon>
    </lineage>
</organism>
<dbReference type="PROSITE" id="PS51123">
    <property type="entry name" value="OMPA_2"/>
    <property type="match status" value="1"/>
</dbReference>
<dbReference type="GO" id="GO:0009279">
    <property type="term" value="C:cell outer membrane"/>
    <property type="evidence" value="ECO:0007669"/>
    <property type="project" value="UniProtKB-SubCell"/>
</dbReference>
<keyword evidence="2 3" id="KW-0472">Membrane</keyword>
<evidence type="ECO:0000256" key="3">
    <source>
        <dbReference type="PROSITE-ProRule" id="PRU00473"/>
    </source>
</evidence>
<feature type="domain" description="OmpA-like" evidence="5">
    <location>
        <begin position="74"/>
        <end position="191"/>
    </location>
</feature>
<gene>
    <name evidence="6" type="ORF">D7032_06450</name>
</gene>
<evidence type="ECO:0000259" key="5">
    <source>
        <dbReference type="PROSITE" id="PS51123"/>
    </source>
</evidence>
<feature type="chain" id="PRO_5030605010" evidence="4">
    <location>
        <begin position="23"/>
        <end position="191"/>
    </location>
</feature>
<dbReference type="RefSeq" id="WP_208135512.1">
    <property type="nucleotide sequence ID" value="NZ_CP032664.1"/>
</dbReference>
<dbReference type="EMBL" id="CP032664">
    <property type="protein sequence ID" value="QQO82920.1"/>
    <property type="molecule type" value="Genomic_DNA"/>
</dbReference>
<feature type="signal peptide" evidence="4">
    <location>
        <begin position="1"/>
        <end position="22"/>
    </location>
</feature>
<dbReference type="AlphaFoldDB" id="A0A7T8EAU7"/>
<dbReference type="InterPro" id="IPR050330">
    <property type="entry name" value="Bact_OuterMem_StrucFunc"/>
</dbReference>
<sequence length="191" mass="20212">MNRYLGLAGVIPLLLLSSAVLAWEDSDGDGVPDAKDACPDTPAQAAVSANGCVLGKAISLTDICLPTTSGGVYPPKCGTANPVRLYFDLGSAQIPLAQWPQLARMKAFLHQYKVNLCIEGHADISGSDAINQPLSEARAESAKMVLIEDYGFPGAQFSTRGYGSKQPAADNTSVSGRSLNRRVEFVVDLKK</sequence>
<dbReference type="GO" id="GO:0005509">
    <property type="term" value="F:calcium ion binding"/>
    <property type="evidence" value="ECO:0007669"/>
    <property type="project" value="InterPro"/>
</dbReference>
<evidence type="ECO:0000256" key="1">
    <source>
        <dbReference type="ARBA" id="ARBA00004442"/>
    </source>
</evidence>
<dbReference type="Pfam" id="PF00691">
    <property type="entry name" value="OmpA"/>
    <property type="match status" value="1"/>
</dbReference>
<dbReference type="CDD" id="cd07185">
    <property type="entry name" value="OmpA_C-like"/>
    <property type="match status" value="1"/>
</dbReference>
<accession>A0A7T8EAU7</accession>
<dbReference type="PANTHER" id="PTHR30329">
    <property type="entry name" value="STATOR ELEMENT OF FLAGELLAR MOTOR COMPLEX"/>
    <property type="match status" value="1"/>
</dbReference>
<dbReference type="InterPro" id="IPR028974">
    <property type="entry name" value="TSP_type-3_rpt"/>
</dbReference>
<evidence type="ECO:0000256" key="2">
    <source>
        <dbReference type="ARBA" id="ARBA00023136"/>
    </source>
</evidence>
<keyword evidence="4" id="KW-0732">Signal</keyword>
<comment type="subcellular location">
    <subcellularLocation>
        <location evidence="1">Cell outer membrane</location>
    </subcellularLocation>
</comment>
<dbReference type="InterPro" id="IPR006664">
    <property type="entry name" value="OMP_bac"/>
</dbReference>
<dbReference type="PANTHER" id="PTHR30329:SF20">
    <property type="entry name" value="EXPORTED PROTEIN"/>
    <property type="match status" value="1"/>
</dbReference>
<dbReference type="PRINTS" id="PR01021">
    <property type="entry name" value="OMPADOMAIN"/>
</dbReference>
<name>A0A7T8EAU7_9GAMM</name>
<protein>
    <submittedName>
        <fullName evidence="6">OmpA family protein</fullName>
    </submittedName>
</protein>
<dbReference type="SUPFAM" id="SSF103647">
    <property type="entry name" value="TSP type-3 repeat"/>
    <property type="match status" value="1"/>
</dbReference>